<dbReference type="RefSeq" id="WP_263508950.1">
    <property type="nucleotide sequence ID" value="NZ_CP106982.1"/>
</dbReference>
<dbReference type="AlphaFoldDB" id="A0AA46SEH2"/>
<name>A0AA46SEH2_9NOCA</name>
<dbReference type="Proteomes" id="UP001163947">
    <property type="component" value="Chromosome"/>
</dbReference>
<reference evidence="1" key="1">
    <citation type="submission" date="2022-09" db="EMBL/GenBank/DDBJ databases">
        <title>The genome sequence of Rhodococcus aetherivorans N1.</title>
        <authorList>
            <person name="Jiang W."/>
        </authorList>
    </citation>
    <scope>NUCLEOTIDE SEQUENCE</scope>
    <source>
        <strain evidence="1">N1</strain>
    </source>
</reference>
<proteinExistence type="predicted"/>
<evidence type="ECO:0000313" key="2">
    <source>
        <dbReference type="Proteomes" id="UP001163947"/>
    </source>
</evidence>
<evidence type="ECO:0000313" key="1">
    <source>
        <dbReference type="EMBL" id="UYF95012.1"/>
    </source>
</evidence>
<dbReference type="GeneID" id="83619620"/>
<protein>
    <submittedName>
        <fullName evidence="1">Uncharacterized protein</fullName>
    </submittedName>
</protein>
<organism evidence="1 2">
    <name type="scientific">Rhodococcus aetherivorans</name>
    <dbReference type="NCBI Taxonomy" id="191292"/>
    <lineage>
        <taxon>Bacteria</taxon>
        <taxon>Bacillati</taxon>
        <taxon>Actinomycetota</taxon>
        <taxon>Actinomycetes</taxon>
        <taxon>Mycobacteriales</taxon>
        <taxon>Nocardiaceae</taxon>
        <taxon>Rhodococcus</taxon>
    </lineage>
</organism>
<dbReference type="EMBL" id="CP106982">
    <property type="protein sequence ID" value="UYF95012.1"/>
    <property type="molecule type" value="Genomic_DNA"/>
</dbReference>
<accession>A0AA46SEH2</accession>
<sequence>MSDTFAVHPAGRAVIGKNATADDVTIGLCFPIGCRLVAGVMLALVKLPRVAAPGDTTKLVRPTHV</sequence>
<gene>
    <name evidence="1" type="ORF">OCS65_04345</name>
</gene>